<sequence>MASSATDHLSKVNAFVSTAGNFIDSALDQLDDQLESAMGGMSEKVGEELREHSLTADAMTRAKATAEAWSALGFAALRDEWRDAATEISAKQRDAKTAGRDLAEAAKASKREGAGDAENKALLKAMGAEIKRLTDRVALAETAFFSMLNDLDEAPDPAEALVRTTKAAEYVTGAGALRNDLDATKAELAAVREAAQSGANSEAARELRSMKESVKSMVDAAARERTAEVDKRIAEMEIAHETMRAQKDGLERSIAELRARHDAAQSELFELREGKFADLVSRETGERDAFVAEAEAARMREAEARSESQRLAHEVARLRERIAAGGAIVSGEPSGGSAVANSLSAAEMDMDAAALRERLRLRDQVVEMLKQDLREREAAHAAEATRLGEITEGLRGAVASGEASIASLTLELESRPTDAGVAQLEARVRTLQALVDSRDLGEGVATEGGGAEGVPTEGAPTGEDGDDPLSAALRRNRRLADELAHAKRDAENAYAKLEDTAKSKTEAEKRVEERDATIRQMEQHLIAATGGGGAEGAVGPSGAAGAPSVGTPSATPGINADLLPVVIGQRDRYKRRVAELEHRVGGLETELDAEKIRAGKVDADNVSLFEKVRYLQAYYAERAPKTPAPSLEIGTDVGMGSRSERWRRAARYGCGFDTAGGGFSSGTAPDALPGGDADGAIGRYDERHRATHDPYARFQEREAAMSEQRLRLHDRVALRGARAVMRSRVTRTFVVFYLGLMHLYLLYQAAAGCPAPAKT</sequence>
<feature type="compositionally biased region" description="Low complexity" evidence="11">
    <location>
        <begin position="537"/>
        <end position="550"/>
    </location>
</feature>
<dbReference type="PANTHER" id="PTHR14043">
    <property type="entry name" value="CCAAT DISPLACEMENT PROTEIN-RELATED"/>
    <property type="match status" value="1"/>
</dbReference>
<dbReference type="Pfam" id="PF08172">
    <property type="entry name" value="CASP_C"/>
    <property type="match status" value="1"/>
</dbReference>
<keyword evidence="4" id="KW-0813">Transport</keyword>
<reference evidence="14 15" key="1">
    <citation type="journal article" date="2009" name="Science">
        <title>Green evolution and dynamic adaptations revealed by genomes of the marine picoeukaryotes Micromonas.</title>
        <authorList>
            <person name="Worden A.Z."/>
            <person name="Lee J.H."/>
            <person name="Mock T."/>
            <person name="Rouze P."/>
            <person name="Simmons M.P."/>
            <person name="Aerts A.L."/>
            <person name="Allen A.E."/>
            <person name="Cuvelier M.L."/>
            <person name="Derelle E."/>
            <person name="Everett M.V."/>
            <person name="Foulon E."/>
            <person name="Grimwood J."/>
            <person name="Gundlach H."/>
            <person name="Henrissat B."/>
            <person name="Napoli C."/>
            <person name="McDonald S.M."/>
            <person name="Parker M.S."/>
            <person name="Rombauts S."/>
            <person name="Salamov A."/>
            <person name="Von Dassow P."/>
            <person name="Badger J.H."/>
            <person name="Coutinho P.M."/>
            <person name="Demir E."/>
            <person name="Dubchak I."/>
            <person name="Gentemann C."/>
            <person name="Eikrem W."/>
            <person name="Gready J.E."/>
            <person name="John U."/>
            <person name="Lanier W."/>
            <person name="Lindquist E.A."/>
            <person name="Lucas S."/>
            <person name="Mayer K.F."/>
            <person name="Moreau H."/>
            <person name="Not F."/>
            <person name="Otillar R."/>
            <person name="Panaud O."/>
            <person name="Pangilinan J."/>
            <person name="Paulsen I."/>
            <person name="Piegu B."/>
            <person name="Poliakov A."/>
            <person name="Robbens S."/>
            <person name="Schmutz J."/>
            <person name="Toulza E."/>
            <person name="Wyss T."/>
            <person name="Zelensky A."/>
            <person name="Zhou K."/>
            <person name="Armbrust E.V."/>
            <person name="Bhattacharya D."/>
            <person name="Goodenough U.W."/>
            <person name="Van de Peer Y."/>
            <person name="Grigoriev I.V."/>
        </authorList>
    </citation>
    <scope>NUCLEOTIDE SEQUENCE [LARGE SCALE GENOMIC DNA]</scope>
    <source>
        <strain evidence="15">RCC299 / NOUM17</strain>
    </source>
</reference>
<protein>
    <recommendedName>
        <fullName evidence="3">Protein CASP</fullName>
    </recommendedName>
</protein>
<dbReference type="OrthoDB" id="498992at2759"/>
<feature type="domain" description="CASP C-terminal" evidence="12">
    <location>
        <begin position="484"/>
        <end position="747"/>
    </location>
</feature>
<dbReference type="GeneID" id="8248947"/>
<feature type="coiled-coil region" evidence="10">
    <location>
        <begin position="570"/>
        <end position="597"/>
    </location>
</feature>
<keyword evidence="8 10" id="KW-0175">Coiled coil</keyword>
<evidence type="ECO:0000256" key="11">
    <source>
        <dbReference type="SAM" id="MobiDB-lite"/>
    </source>
</evidence>
<dbReference type="InterPro" id="IPR057476">
    <property type="entry name" value="Cux_N"/>
</dbReference>
<evidence type="ECO:0000256" key="1">
    <source>
        <dbReference type="ARBA" id="ARBA00004409"/>
    </source>
</evidence>
<gene>
    <name evidence="14" type="ORF">MICPUN_64179</name>
</gene>
<keyword evidence="6" id="KW-1133">Transmembrane helix</keyword>
<organism evidence="14 15">
    <name type="scientific">Micromonas commoda (strain RCC299 / NOUM17 / CCMP2709)</name>
    <name type="common">Picoplanktonic green alga</name>
    <dbReference type="NCBI Taxonomy" id="296587"/>
    <lineage>
        <taxon>Eukaryota</taxon>
        <taxon>Viridiplantae</taxon>
        <taxon>Chlorophyta</taxon>
        <taxon>Mamiellophyceae</taxon>
        <taxon>Mamiellales</taxon>
        <taxon>Mamiellaceae</taxon>
        <taxon>Micromonas</taxon>
    </lineage>
</organism>
<evidence type="ECO:0000256" key="10">
    <source>
        <dbReference type="SAM" id="Coils"/>
    </source>
</evidence>
<evidence type="ECO:0000256" key="4">
    <source>
        <dbReference type="ARBA" id="ARBA00022448"/>
    </source>
</evidence>
<keyword evidence="5" id="KW-0812">Transmembrane</keyword>
<proteinExistence type="inferred from homology"/>
<evidence type="ECO:0000256" key="8">
    <source>
        <dbReference type="ARBA" id="ARBA00023054"/>
    </source>
</evidence>
<dbReference type="KEGG" id="mis:MICPUN_64179"/>
<feature type="coiled-coil region" evidence="10">
    <location>
        <begin position="233"/>
        <end position="274"/>
    </location>
</feature>
<feature type="domain" description="Cux N-terminal" evidence="13">
    <location>
        <begin position="60"/>
        <end position="166"/>
    </location>
</feature>
<comment type="similarity">
    <text evidence="2">Belongs to the CASP family.</text>
</comment>
<keyword evidence="15" id="KW-1185">Reference proteome</keyword>
<accession>C1EHC8</accession>
<dbReference type="OMA" id="KNARYSC"/>
<dbReference type="PANTHER" id="PTHR14043:SF2">
    <property type="entry name" value="HOMEOBOX PROTEIN CUT"/>
    <property type="match status" value="1"/>
</dbReference>
<evidence type="ECO:0000313" key="15">
    <source>
        <dbReference type="Proteomes" id="UP000002009"/>
    </source>
</evidence>
<evidence type="ECO:0000256" key="9">
    <source>
        <dbReference type="ARBA" id="ARBA00023136"/>
    </source>
</evidence>
<dbReference type="Pfam" id="PF25398">
    <property type="entry name" value="CUX1_N"/>
    <property type="match status" value="1"/>
</dbReference>
<dbReference type="InParanoid" id="C1EHC8"/>
<evidence type="ECO:0000313" key="14">
    <source>
        <dbReference type="EMBL" id="ACO67483.1"/>
    </source>
</evidence>
<dbReference type="AlphaFoldDB" id="C1EHC8"/>
<evidence type="ECO:0000259" key="12">
    <source>
        <dbReference type="Pfam" id="PF08172"/>
    </source>
</evidence>
<dbReference type="EMBL" id="CP001332">
    <property type="protein sequence ID" value="ACO67483.1"/>
    <property type="molecule type" value="Genomic_DNA"/>
</dbReference>
<feature type="region of interest" description="Disordered" evidence="11">
    <location>
        <begin position="439"/>
        <end position="469"/>
    </location>
</feature>
<feature type="region of interest" description="Disordered" evidence="11">
    <location>
        <begin position="530"/>
        <end position="550"/>
    </location>
</feature>
<dbReference type="Proteomes" id="UP000002009">
    <property type="component" value="Chromosome 14"/>
</dbReference>
<dbReference type="GO" id="GO:0000139">
    <property type="term" value="C:Golgi membrane"/>
    <property type="evidence" value="ECO:0007669"/>
    <property type="project" value="UniProtKB-SubCell"/>
</dbReference>
<feature type="region of interest" description="Disordered" evidence="11">
    <location>
        <begin position="92"/>
        <end position="115"/>
    </location>
</feature>
<name>C1EHC8_MICCC</name>
<comment type="subcellular location">
    <subcellularLocation>
        <location evidence="1">Golgi apparatus membrane</location>
        <topology evidence="1">Single-pass type IV membrane protein</topology>
    </subcellularLocation>
</comment>
<evidence type="ECO:0000256" key="7">
    <source>
        <dbReference type="ARBA" id="ARBA00023034"/>
    </source>
</evidence>
<evidence type="ECO:0000256" key="6">
    <source>
        <dbReference type="ARBA" id="ARBA00022989"/>
    </source>
</evidence>
<evidence type="ECO:0000256" key="2">
    <source>
        <dbReference type="ARBA" id="ARBA00006415"/>
    </source>
</evidence>
<dbReference type="RefSeq" id="XP_002506225.1">
    <property type="nucleotide sequence ID" value="XM_002506179.1"/>
</dbReference>
<keyword evidence="9" id="KW-0472">Membrane</keyword>
<dbReference type="STRING" id="296587.C1EHC8"/>
<evidence type="ECO:0000259" key="13">
    <source>
        <dbReference type="Pfam" id="PF25398"/>
    </source>
</evidence>
<dbReference type="eggNOG" id="KOG0963">
    <property type="taxonomic scope" value="Eukaryota"/>
</dbReference>
<keyword evidence="7" id="KW-0333">Golgi apparatus</keyword>
<dbReference type="FunCoup" id="C1EHC8">
    <property type="interactions" value="806"/>
</dbReference>
<feature type="region of interest" description="Disordered" evidence="11">
    <location>
        <begin position="494"/>
        <end position="513"/>
    </location>
</feature>
<evidence type="ECO:0000256" key="3">
    <source>
        <dbReference type="ARBA" id="ARBA00018691"/>
    </source>
</evidence>
<evidence type="ECO:0000256" key="5">
    <source>
        <dbReference type="ARBA" id="ARBA00022692"/>
    </source>
</evidence>
<dbReference type="InterPro" id="IPR012955">
    <property type="entry name" value="CASP_C"/>
</dbReference>
<dbReference type="GO" id="GO:0006891">
    <property type="term" value="P:intra-Golgi vesicle-mediated transport"/>
    <property type="evidence" value="ECO:0007669"/>
    <property type="project" value="InterPro"/>
</dbReference>